<reference evidence="3" key="1">
    <citation type="submission" date="2014-06" db="EMBL/GenBank/DDBJ databases">
        <authorList>
            <person name="Le Roux Frederique"/>
        </authorList>
    </citation>
    <scope>NUCLEOTIDE SEQUENCE [LARGE SCALE GENOMIC DNA]</scope>
    <source>
        <strain evidence="3">J5-5</strain>
    </source>
</reference>
<sequence length="392" mass="42382">MKKLALISVVGLILTGCDGSDSNSNGSNDNNTQAPSAVQGTIDSVSGNTIVVNGYSYQVDSANYAGEDVAIADLEKNMMVSISSIARSASTHTGGTQVGLEPTIVGLISDTNHNNGTFKVNGIALTFTNLSGEIENGDWVMVSSLPTANAGYKVLSVVKFEHSNLTESVEVEGLISELDSNAKTFKLGANLSVDYSNSHIDNDRSSNGLSNGLWVEVTGSMVGSVLKADEVEVEDFDEIDNDTEIEGIITWVANDKSSFDLSYKGRFLVKDNTRYEDGNKSNLTVGTEVEVTTKQANGENVATEIEFEYDDDSQDWNDNDVDFEGEVQSIDEQALSFVIQTTSGNQTVYVNQNTRYEDGLSFHTLHGQRIEAEAYKVNNQYIASEIEAEDND</sequence>
<dbReference type="EMBL" id="CCJV01000076">
    <property type="protein sequence ID" value="CDT23243.1"/>
    <property type="molecule type" value="Genomic_DNA"/>
</dbReference>
<proteinExistence type="predicted"/>
<accession>A0A822MSC8</accession>
<gene>
    <name evidence="2" type="ORF">VCR5J5_180213</name>
</gene>
<evidence type="ECO:0000256" key="1">
    <source>
        <dbReference type="SAM" id="MobiDB-lite"/>
    </source>
</evidence>
<name>A0A822MSC8_9VIBR</name>
<dbReference type="RefSeq" id="WP_055319209.1">
    <property type="nucleotide sequence ID" value="NZ_CAWQCV010000042.1"/>
</dbReference>
<comment type="caution">
    <text evidence="2">The sequence shown here is derived from an EMBL/GenBank/DDBJ whole genome shotgun (WGS) entry which is preliminary data.</text>
</comment>
<dbReference type="AlphaFoldDB" id="A0A822MSC8"/>
<dbReference type="Pfam" id="PF18914">
    <property type="entry name" value="DUF5666"/>
    <property type="match status" value="4"/>
</dbReference>
<dbReference type="Proteomes" id="UP000049495">
    <property type="component" value="Unassembled WGS sequence"/>
</dbReference>
<evidence type="ECO:0000313" key="3">
    <source>
        <dbReference type="Proteomes" id="UP000049495"/>
    </source>
</evidence>
<organism evidence="2 3">
    <name type="scientific">Vibrio crassostreae</name>
    <dbReference type="NCBI Taxonomy" id="246167"/>
    <lineage>
        <taxon>Bacteria</taxon>
        <taxon>Pseudomonadati</taxon>
        <taxon>Pseudomonadota</taxon>
        <taxon>Gammaproteobacteria</taxon>
        <taxon>Vibrionales</taxon>
        <taxon>Vibrionaceae</taxon>
        <taxon>Vibrio</taxon>
    </lineage>
</organism>
<dbReference type="InterPro" id="IPR043724">
    <property type="entry name" value="DUF5666"/>
</dbReference>
<evidence type="ECO:0000313" key="2">
    <source>
        <dbReference type="EMBL" id="CDT23243.1"/>
    </source>
</evidence>
<dbReference type="PROSITE" id="PS51257">
    <property type="entry name" value="PROKAR_LIPOPROTEIN"/>
    <property type="match status" value="1"/>
</dbReference>
<feature type="region of interest" description="Disordered" evidence="1">
    <location>
        <begin position="20"/>
        <end position="39"/>
    </location>
</feature>
<protein>
    <submittedName>
        <fullName evidence="2">Uncharacterized protein</fullName>
    </submittedName>
</protein>
<feature type="compositionally biased region" description="Low complexity" evidence="1">
    <location>
        <begin position="20"/>
        <end position="31"/>
    </location>
</feature>